<evidence type="ECO:0000313" key="1">
    <source>
        <dbReference type="EMBL" id="OLN91665.1"/>
    </source>
</evidence>
<dbReference type="Proteomes" id="UP000186583">
    <property type="component" value="Unassembled WGS sequence"/>
</dbReference>
<accession>A0A1Q8RXQ3</accession>
<sequence>MFALAFRALSARHQQSGGIYLVFQTFILLAPPSFKPRTSPPSSLSSILPPSLSSSSEEVWLVLPLLRKQTKASHM</sequence>
<dbReference type="AlphaFoldDB" id="A0A1Q8RXQ3"/>
<name>A0A1Q8RXQ3_9PEZI</name>
<dbReference type="EMBL" id="MPGH01000061">
    <property type="protein sequence ID" value="OLN91665.1"/>
    <property type="molecule type" value="Genomic_DNA"/>
</dbReference>
<evidence type="ECO:0000313" key="2">
    <source>
        <dbReference type="Proteomes" id="UP000186583"/>
    </source>
</evidence>
<reference evidence="1 2" key="1">
    <citation type="submission" date="2016-11" db="EMBL/GenBank/DDBJ databases">
        <title>Draft Genome Assembly of Colletotrichum chlorophyti a pathogen of herbaceous plants.</title>
        <authorList>
            <person name="Gan P."/>
            <person name="Narusaka M."/>
            <person name="Tsushima A."/>
            <person name="Narusaka Y."/>
            <person name="Takano Y."/>
            <person name="Shirasu K."/>
        </authorList>
    </citation>
    <scope>NUCLEOTIDE SEQUENCE [LARGE SCALE GENOMIC DNA]</scope>
    <source>
        <strain evidence="1 2">NTL11</strain>
    </source>
</reference>
<proteinExistence type="predicted"/>
<organism evidence="1 2">
    <name type="scientific">Colletotrichum chlorophyti</name>
    <dbReference type="NCBI Taxonomy" id="708187"/>
    <lineage>
        <taxon>Eukaryota</taxon>
        <taxon>Fungi</taxon>
        <taxon>Dikarya</taxon>
        <taxon>Ascomycota</taxon>
        <taxon>Pezizomycotina</taxon>
        <taxon>Sordariomycetes</taxon>
        <taxon>Hypocreomycetidae</taxon>
        <taxon>Glomerellales</taxon>
        <taxon>Glomerellaceae</taxon>
        <taxon>Colletotrichum</taxon>
    </lineage>
</organism>
<keyword evidence="2" id="KW-1185">Reference proteome</keyword>
<protein>
    <submittedName>
        <fullName evidence="1">Uncharacterized protein</fullName>
    </submittedName>
</protein>
<comment type="caution">
    <text evidence="1">The sequence shown here is derived from an EMBL/GenBank/DDBJ whole genome shotgun (WGS) entry which is preliminary data.</text>
</comment>
<gene>
    <name evidence="1" type="ORF">CCHL11_06632</name>
</gene>